<sequence>MRVAVLGTGVMGAGMARSLLRAGIEVNAWNRSPDKAEPLAEDGARVCASAGEAVADADVVVLMLFDTEAVLAVMREALPAAEHGPVWVQASTIGLDGTGEAADLASGFGAPFVDAPVLGTKQPAEQGSLVFLAAGAGELRECVAPAFEAMGSKTIWVGEEPGRGSALKLVCNSFVGTLTAAVGQSVALATQLGLDPALFLDALDGGASDSPYVHVKGGMMIAQDYPPSFALDGVRKDFGLIREAERRSSTSTALTDAVLGRFDAAAEKGHGADDMAAVVTGFVER</sequence>
<feature type="domain" description="6-phosphogluconate dehydrogenase NADP-binding" evidence="5">
    <location>
        <begin position="3"/>
        <end position="158"/>
    </location>
</feature>
<gene>
    <name evidence="7" type="ORF">SAMN04488544_0252</name>
</gene>
<dbReference type="InterPro" id="IPR013328">
    <property type="entry name" value="6PGD_dom2"/>
</dbReference>
<dbReference type="InterPro" id="IPR008927">
    <property type="entry name" value="6-PGluconate_DH-like_C_sf"/>
</dbReference>
<dbReference type="Pfam" id="PF14833">
    <property type="entry name" value="NAD_binding_11"/>
    <property type="match status" value="1"/>
</dbReference>
<evidence type="ECO:0000259" key="5">
    <source>
        <dbReference type="Pfam" id="PF03446"/>
    </source>
</evidence>
<feature type="active site" evidence="4">
    <location>
        <position position="168"/>
    </location>
</feature>
<evidence type="ECO:0000313" key="7">
    <source>
        <dbReference type="EMBL" id="SDU80759.1"/>
    </source>
</evidence>
<evidence type="ECO:0000259" key="6">
    <source>
        <dbReference type="Pfam" id="PF14833"/>
    </source>
</evidence>
<organism evidence="7 8">
    <name type="scientific">Microlunatus sagamiharensis</name>
    <dbReference type="NCBI Taxonomy" id="546874"/>
    <lineage>
        <taxon>Bacteria</taxon>
        <taxon>Bacillati</taxon>
        <taxon>Actinomycetota</taxon>
        <taxon>Actinomycetes</taxon>
        <taxon>Propionibacteriales</taxon>
        <taxon>Propionibacteriaceae</taxon>
        <taxon>Microlunatus</taxon>
    </lineage>
</organism>
<name>A0A1H2LIM5_9ACTN</name>
<evidence type="ECO:0000313" key="8">
    <source>
        <dbReference type="Proteomes" id="UP000198825"/>
    </source>
</evidence>
<dbReference type="Gene3D" id="3.40.50.720">
    <property type="entry name" value="NAD(P)-binding Rossmann-like Domain"/>
    <property type="match status" value="1"/>
</dbReference>
<dbReference type="InterPro" id="IPR036291">
    <property type="entry name" value="NAD(P)-bd_dom_sf"/>
</dbReference>
<feature type="domain" description="3-hydroxyisobutyrate dehydrogenase-like NAD-binding" evidence="6">
    <location>
        <begin position="162"/>
        <end position="279"/>
    </location>
</feature>
<comment type="similarity">
    <text evidence="1">Belongs to the HIBADH-related family.</text>
</comment>
<evidence type="ECO:0000256" key="3">
    <source>
        <dbReference type="ARBA" id="ARBA00023027"/>
    </source>
</evidence>
<proteinExistence type="inferred from homology"/>
<dbReference type="RefSeq" id="WP_197680568.1">
    <property type="nucleotide sequence ID" value="NZ_LT629799.1"/>
</dbReference>
<dbReference type="AlphaFoldDB" id="A0A1H2LIM5"/>
<dbReference type="SUPFAM" id="SSF48179">
    <property type="entry name" value="6-phosphogluconate dehydrogenase C-terminal domain-like"/>
    <property type="match status" value="1"/>
</dbReference>
<dbReference type="InterPro" id="IPR015815">
    <property type="entry name" value="HIBADH-related"/>
</dbReference>
<accession>A0A1H2LIM5</accession>
<dbReference type="Gene3D" id="1.10.1040.10">
    <property type="entry name" value="N-(1-d-carboxylethyl)-l-norvaline Dehydrogenase, domain 2"/>
    <property type="match status" value="1"/>
</dbReference>
<keyword evidence="3" id="KW-0520">NAD</keyword>
<dbReference type="PANTHER" id="PTHR43580">
    <property type="entry name" value="OXIDOREDUCTASE GLYR1-RELATED"/>
    <property type="match status" value="1"/>
</dbReference>
<keyword evidence="2" id="KW-0560">Oxidoreductase</keyword>
<reference evidence="8" key="1">
    <citation type="submission" date="2016-10" db="EMBL/GenBank/DDBJ databases">
        <authorList>
            <person name="Varghese N."/>
            <person name="Submissions S."/>
        </authorList>
    </citation>
    <scope>NUCLEOTIDE SEQUENCE [LARGE SCALE GENOMIC DNA]</scope>
    <source>
        <strain evidence="8">DSM 21743</strain>
    </source>
</reference>
<dbReference type="InterPro" id="IPR051265">
    <property type="entry name" value="HIBADH-related_NP60_sf"/>
</dbReference>
<dbReference type="SUPFAM" id="SSF51735">
    <property type="entry name" value="NAD(P)-binding Rossmann-fold domains"/>
    <property type="match status" value="1"/>
</dbReference>
<dbReference type="PIRSF" id="PIRSF000103">
    <property type="entry name" value="HIBADH"/>
    <property type="match status" value="1"/>
</dbReference>
<evidence type="ECO:0000256" key="1">
    <source>
        <dbReference type="ARBA" id="ARBA00009080"/>
    </source>
</evidence>
<dbReference type="Pfam" id="PF03446">
    <property type="entry name" value="NAD_binding_2"/>
    <property type="match status" value="1"/>
</dbReference>
<keyword evidence="8" id="KW-1185">Reference proteome</keyword>
<dbReference type="STRING" id="546874.SAMN04488544_0252"/>
<dbReference type="GO" id="GO:0050661">
    <property type="term" value="F:NADP binding"/>
    <property type="evidence" value="ECO:0007669"/>
    <property type="project" value="InterPro"/>
</dbReference>
<evidence type="ECO:0000256" key="2">
    <source>
        <dbReference type="ARBA" id="ARBA00023002"/>
    </source>
</evidence>
<dbReference type="InterPro" id="IPR029154">
    <property type="entry name" value="HIBADH-like_NADP-bd"/>
</dbReference>
<dbReference type="InterPro" id="IPR006115">
    <property type="entry name" value="6PGDH_NADP-bd"/>
</dbReference>
<protein>
    <submittedName>
        <fullName evidence="7">3-hydroxyisobutyrate dehydrogenase</fullName>
    </submittedName>
</protein>
<dbReference type="GO" id="GO:0051287">
    <property type="term" value="F:NAD binding"/>
    <property type="evidence" value="ECO:0007669"/>
    <property type="project" value="InterPro"/>
</dbReference>
<dbReference type="Proteomes" id="UP000198825">
    <property type="component" value="Chromosome I"/>
</dbReference>
<dbReference type="PANTHER" id="PTHR43580:SF2">
    <property type="entry name" value="CYTOKINE-LIKE NUCLEAR FACTOR N-PAC"/>
    <property type="match status" value="1"/>
</dbReference>
<evidence type="ECO:0000256" key="4">
    <source>
        <dbReference type="PIRSR" id="PIRSR000103-1"/>
    </source>
</evidence>
<dbReference type="GO" id="GO:0016491">
    <property type="term" value="F:oxidoreductase activity"/>
    <property type="evidence" value="ECO:0007669"/>
    <property type="project" value="UniProtKB-KW"/>
</dbReference>
<dbReference type="EMBL" id="LT629799">
    <property type="protein sequence ID" value="SDU80759.1"/>
    <property type="molecule type" value="Genomic_DNA"/>
</dbReference>